<reference evidence="9" key="1">
    <citation type="journal article" date="2014" name="Front. Microbiol.">
        <title>High frequency of phylogenetically diverse reductive dehalogenase-homologous genes in deep subseafloor sedimentary metagenomes.</title>
        <authorList>
            <person name="Kawai M."/>
            <person name="Futagami T."/>
            <person name="Toyoda A."/>
            <person name="Takaki Y."/>
            <person name="Nishi S."/>
            <person name="Hori S."/>
            <person name="Arai W."/>
            <person name="Tsubouchi T."/>
            <person name="Morono Y."/>
            <person name="Uchiyama I."/>
            <person name="Ito T."/>
            <person name="Fujiyama A."/>
            <person name="Inagaki F."/>
            <person name="Takami H."/>
        </authorList>
    </citation>
    <scope>NUCLEOTIDE SEQUENCE</scope>
    <source>
        <strain evidence="9">Expedition CK06-06</strain>
    </source>
</reference>
<evidence type="ECO:0000256" key="6">
    <source>
        <dbReference type="ARBA" id="ARBA00023136"/>
    </source>
</evidence>
<comment type="subcellular location">
    <subcellularLocation>
        <location evidence="1">Cell inner membrane</location>
        <topology evidence="1">Multi-pass membrane protein</topology>
    </subcellularLocation>
</comment>
<sequence>MFQIDPLTVTFLMFGTMMLLMAMGMPLTFALGIAAMGFAVWLWGVRGIPLAIHSAFGLANSFILVALPLFIFMGMVLQRSGIADGLFETVYKVMGGVKGGLAMGTVGICAIIAAMAGVSGAATVSMAIIALPAMLKRGYDKRMITGVIQAGGRWGFSFHLA</sequence>
<name>X1Q6N6_9ZZZZ</name>
<dbReference type="AlphaFoldDB" id="X1Q6N6"/>
<keyword evidence="6 7" id="KW-0472">Membrane</keyword>
<evidence type="ECO:0000256" key="7">
    <source>
        <dbReference type="SAM" id="Phobius"/>
    </source>
</evidence>
<keyword evidence="4 7" id="KW-0812">Transmembrane</keyword>
<comment type="caution">
    <text evidence="9">The sequence shown here is derived from an EMBL/GenBank/DDBJ whole genome shotgun (WGS) entry which is preliminary data.</text>
</comment>
<evidence type="ECO:0000256" key="1">
    <source>
        <dbReference type="ARBA" id="ARBA00004429"/>
    </source>
</evidence>
<evidence type="ECO:0000256" key="2">
    <source>
        <dbReference type="ARBA" id="ARBA00022475"/>
    </source>
</evidence>
<evidence type="ECO:0000259" key="8">
    <source>
        <dbReference type="Pfam" id="PF06808"/>
    </source>
</evidence>
<dbReference type="GO" id="GO:0022857">
    <property type="term" value="F:transmembrane transporter activity"/>
    <property type="evidence" value="ECO:0007669"/>
    <property type="project" value="TreeGrafter"/>
</dbReference>
<protein>
    <recommendedName>
        <fullName evidence="8">TRAP C4-dicarboxylate transport system permease DctM subunit domain-containing protein</fullName>
    </recommendedName>
</protein>
<gene>
    <name evidence="9" type="ORF">S12H4_08261</name>
</gene>
<feature type="transmembrane region" description="Helical" evidence="7">
    <location>
        <begin position="55"/>
        <end position="77"/>
    </location>
</feature>
<accession>X1Q6N6</accession>
<dbReference type="GO" id="GO:0005886">
    <property type="term" value="C:plasma membrane"/>
    <property type="evidence" value="ECO:0007669"/>
    <property type="project" value="UniProtKB-SubCell"/>
</dbReference>
<keyword evidence="3" id="KW-0997">Cell inner membrane</keyword>
<keyword evidence="2" id="KW-1003">Cell membrane</keyword>
<dbReference type="InterPro" id="IPR004681">
    <property type="entry name" value="TRAP_DctM"/>
</dbReference>
<dbReference type="Pfam" id="PF06808">
    <property type="entry name" value="DctM"/>
    <property type="match status" value="1"/>
</dbReference>
<keyword evidence="5 7" id="KW-1133">Transmembrane helix</keyword>
<evidence type="ECO:0000256" key="5">
    <source>
        <dbReference type="ARBA" id="ARBA00022989"/>
    </source>
</evidence>
<evidence type="ECO:0000256" key="3">
    <source>
        <dbReference type="ARBA" id="ARBA00022519"/>
    </source>
</evidence>
<dbReference type="InterPro" id="IPR010656">
    <property type="entry name" value="DctM"/>
</dbReference>
<dbReference type="PANTHER" id="PTHR33362">
    <property type="entry name" value="SIALIC ACID TRAP TRANSPORTER PERMEASE PROTEIN SIAT-RELATED"/>
    <property type="match status" value="1"/>
</dbReference>
<feature type="domain" description="TRAP C4-dicarboxylate transport system permease DctM subunit" evidence="8">
    <location>
        <begin position="14"/>
        <end position="155"/>
    </location>
</feature>
<evidence type="ECO:0000313" key="9">
    <source>
        <dbReference type="EMBL" id="GAI64167.1"/>
    </source>
</evidence>
<feature type="transmembrane region" description="Helical" evidence="7">
    <location>
        <begin position="101"/>
        <end position="134"/>
    </location>
</feature>
<organism evidence="9">
    <name type="scientific">marine sediment metagenome</name>
    <dbReference type="NCBI Taxonomy" id="412755"/>
    <lineage>
        <taxon>unclassified sequences</taxon>
        <taxon>metagenomes</taxon>
        <taxon>ecological metagenomes</taxon>
    </lineage>
</organism>
<evidence type="ECO:0000256" key="4">
    <source>
        <dbReference type="ARBA" id="ARBA00022692"/>
    </source>
</evidence>
<dbReference type="EMBL" id="BARW01003170">
    <property type="protein sequence ID" value="GAI64167.1"/>
    <property type="molecule type" value="Genomic_DNA"/>
</dbReference>
<proteinExistence type="predicted"/>
<feature type="transmembrane region" description="Helical" evidence="7">
    <location>
        <begin position="12"/>
        <end position="43"/>
    </location>
</feature>